<dbReference type="EMBL" id="VIQT01000018">
    <property type="protein sequence ID" value="NDO40073.1"/>
    <property type="molecule type" value="Genomic_DNA"/>
</dbReference>
<dbReference type="AlphaFoldDB" id="A0A845SZZ8"/>
<comment type="caution">
    <text evidence="2">The sequence shown here is derived from an EMBL/GenBank/DDBJ whole genome shotgun (WGS) entry which is preliminary data.</text>
</comment>
<reference evidence="2 3" key="1">
    <citation type="submission" date="2019-06" db="EMBL/GenBank/DDBJ databases">
        <title>Draft genome sequences of 15 bacterial species constituting the stable defined intestinal microbiota of the GM15 gnotobiotic mouse model.</title>
        <authorList>
            <person name="Elie C."/>
            <person name="Mathieu A."/>
            <person name="Saliou A."/>
            <person name="Darnaud M."/>
            <person name="Leulier F."/>
            <person name="Tamellini A."/>
        </authorList>
    </citation>
    <scope>NUCLEOTIDE SEQUENCE [LARGE SCALE GENOMIC DNA]</scope>
    <source>
        <strain evidence="2 3">JM4-15</strain>
    </source>
</reference>
<dbReference type="RefSeq" id="WP_162221630.1">
    <property type="nucleotide sequence ID" value="NZ_JAETUF010000013.1"/>
</dbReference>
<dbReference type="Gene3D" id="1.10.260.40">
    <property type="entry name" value="lambda repressor-like DNA-binding domains"/>
    <property type="match status" value="1"/>
</dbReference>
<evidence type="ECO:0000313" key="3">
    <source>
        <dbReference type="Proteomes" id="UP000462501"/>
    </source>
</evidence>
<gene>
    <name evidence="2" type="ORF">FMM72_12650</name>
</gene>
<proteinExistence type="predicted"/>
<dbReference type="Proteomes" id="UP000462501">
    <property type="component" value="Unassembled WGS sequence"/>
</dbReference>
<evidence type="ECO:0000313" key="2">
    <source>
        <dbReference type="EMBL" id="NDO40073.1"/>
    </source>
</evidence>
<sequence>MEKQTVDKALFGQRFSELLRISGETTYSIAAALSMSPGTISRYANGLMAPKIPTVQSLAARFGVDPQWLMGRNVPKYPKPDTSAAMDDGLAQYLEELKNRSELRMLFSVSKNATREDVMRAVAIIEALKKEEEGRS</sequence>
<dbReference type="InterPro" id="IPR001387">
    <property type="entry name" value="Cro/C1-type_HTH"/>
</dbReference>
<organism evidence="2 3">
    <name type="scientific">Anaerotruncus colihominis</name>
    <dbReference type="NCBI Taxonomy" id="169435"/>
    <lineage>
        <taxon>Bacteria</taxon>
        <taxon>Bacillati</taxon>
        <taxon>Bacillota</taxon>
        <taxon>Clostridia</taxon>
        <taxon>Eubacteriales</taxon>
        <taxon>Oscillospiraceae</taxon>
        <taxon>Anaerotruncus</taxon>
    </lineage>
</organism>
<dbReference type="SMART" id="SM00530">
    <property type="entry name" value="HTH_XRE"/>
    <property type="match status" value="1"/>
</dbReference>
<accession>A0A845SZZ8</accession>
<name>A0A845SZZ8_9FIRM</name>
<dbReference type="InterPro" id="IPR010982">
    <property type="entry name" value="Lambda_DNA-bd_dom_sf"/>
</dbReference>
<evidence type="ECO:0000259" key="1">
    <source>
        <dbReference type="PROSITE" id="PS50943"/>
    </source>
</evidence>
<protein>
    <submittedName>
        <fullName evidence="2">Helix-turn-helix transcriptional regulator</fullName>
    </submittedName>
</protein>
<dbReference type="GO" id="GO:0003677">
    <property type="term" value="F:DNA binding"/>
    <property type="evidence" value="ECO:0007669"/>
    <property type="project" value="InterPro"/>
</dbReference>
<feature type="domain" description="HTH cro/C1-type" evidence="1">
    <location>
        <begin position="30"/>
        <end position="69"/>
    </location>
</feature>
<dbReference type="SUPFAM" id="SSF47413">
    <property type="entry name" value="lambda repressor-like DNA-binding domains"/>
    <property type="match status" value="1"/>
</dbReference>
<dbReference type="PROSITE" id="PS50943">
    <property type="entry name" value="HTH_CROC1"/>
    <property type="match status" value="1"/>
</dbReference>
<dbReference type="CDD" id="cd00093">
    <property type="entry name" value="HTH_XRE"/>
    <property type="match status" value="1"/>
</dbReference>
<dbReference type="Pfam" id="PF01381">
    <property type="entry name" value="HTH_3"/>
    <property type="match status" value="1"/>
</dbReference>